<protein>
    <submittedName>
        <fullName evidence="1">Uncharacterized protein</fullName>
    </submittedName>
</protein>
<comment type="caution">
    <text evidence="1">The sequence shown here is derived from an EMBL/GenBank/DDBJ whole genome shotgun (WGS) entry which is preliminary data.</text>
</comment>
<sequence>MSSSLAEEEGFFTLCIFLWCVLELRSEQMLPNFSSNQGACPQAYRACVKEKERRWEQKGGDRCL</sequence>
<dbReference type="EMBL" id="SNYJ01000008">
    <property type="protein sequence ID" value="TDQ39091.1"/>
    <property type="molecule type" value="Genomic_DNA"/>
</dbReference>
<organism evidence="1 2">
    <name type="scientific">Aureibacillus halotolerans</name>
    <dbReference type="NCBI Taxonomy" id="1508390"/>
    <lineage>
        <taxon>Bacteria</taxon>
        <taxon>Bacillati</taxon>
        <taxon>Bacillota</taxon>
        <taxon>Bacilli</taxon>
        <taxon>Bacillales</taxon>
        <taxon>Bacillaceae</taxon>
        <taxon>Aureibacillus</taxon>
    </lineage>
</organism>
<dbReference type="AlphaFoldDB" id="A0A4R6TZM3"/>
<evidence type="ECO:0000313" key="2">
    <source>
        <dbReference type="Proteomes" id="UP000295632"/>
    </source>
</evidence>
<dbReference type="Proteomes" id="UP000295632">
    <property type="component" value="Unassembled WGS sequence"/>
</dbReference>
<reference evidence="1 2" key="1">
    <citation type="submission" date="2019-03" db="EMBL/GenBank/DDBJ databases">
        <title>Genomic Encyclopedia of Type Strains, Phase IV (KMG-IV): sequencing the most valuable type-strain genomes for metagenomic binning, comparative biology and taxonomic classification.</title>
        <authorList>
            <person name="Goeker M."/>
        </authorList>
    </citation>
    <scope>NUCLEOTIDE SEQUENCE [LARGE SCALE GENOMIC DNA]</scope>
    <source>
        <strain evidence="1 2">DSM 28697</strain>
    </source>
</reference>
<accession>A0A4R6TZM3</accession>
<name>A0A4R6TZM3_9BACI</name>
<keyword evidence="2" id="KW-1185">Reference proteome</keyword>
<gene>
    <name evidence="1" type="ORF">EV213_10838</name>
</gene>
<proteinExistence type="predicted"/>
<evidence type="ECO:0000313" key="1">
    <source>
        <dbReference type="EMBL" id="TDQ39091.1"/>
    </source>
</evidence>